<dbReference type="InterPro" id="IPR007612">
    <property type="entry name" value="LOR"/>
</dbReference>
<dbReference type="Pfam" id="PF04525">
    <property type="entry name" value="LOR"/>
    <property type="match status" value="1"/>
</dbReference>
<dbReference type="SUPFAM" id="SSF54518">
    <property type="entry name" value="Tubby C-terminal domain-like"/>
    <property type="match status" value="1"/>
</dbReference>
<sequence>MKKLYIKQKVFSIGEKFTVTDEDQKPRYFVTGSFMKIPKTFRIEDEHGHEVSRITKKVISLLPKFFVEINGQEAIEISKQLSFFKAKYSISAEDVTVDGNWWDMDFEVSQKGRKVAEINKRWISWGDTYEITILNEALEELIISLVIAIDCVKQDEADSASSSSS</sequence>
<dbReference type="InterPro" id="IPR038595">
    <property type="entry name" value="LOR_sf"/>
</dbReference>
<protein>
    <submittedName>
        <fullName evidence="2">LURP-one-related family protein</fullName>
    </submittedName>
</protein>
<evidence type="ECO:0000256" key="1">
    <source>
        <dbReference type="ARBA" id="ARBA00005437"/>
    </source>
</evidence>
<name>A0ABU3F5R4_9ENTE</name>
<dbReference type="EMBL" id="JARPYI010000020">
    <property type="protein sequence ID" value="MDT2602459.1"/>
    <property type="molecule type" value="Genomic_DNA"/>
</dbReference>
<organism evidence="2 3">
    <name type="scientific">Enterococcus hulanensis</name>
    <dbReference type="NCBI Taxonomy" id="2559929"/>
    <lineage>
        <taxon>Bacteria</taxon>
        <taxon>Bacillati</taxon>
        <taxon>Bacillota</taxon>
        <taxon>Bacilli</taxon>
        <taxon>Lactobacillales</taxon>
        <taxon>Enterococcaceae</taxon>
        <taxon>Enterococcus</taxon>
    </lineage>
</organism>
<dbReference type="InterPro" id="IPR025659">
    <property type="entry name" value="Tubby-like_C"/>
</dbReference>
<evidence type="ECO:0000313" key="2">
    <source>
        <dbReference type="EMBL" id="MDT2602459.1"/>
    </source>
</evidence>
<accession>A0ABU3F5R4</accession>
<proteinExistence type="inferred from homology"/>
<keyword evidence="3" id="KW-1185">Reference proteome</keyword>
<dbReference type="Proteomes" id="UP001252875">
    <property type="component" value="Unassembled WGS sequence"/>
</dbReference>
<reference evidence="2 3" key="1">
    <citation type="submission" date="2023-03" db="EMBL/GenBank/DDBJ databases">
        <authorList>
            <person name="Shen W."/>
            <person name="Cai J."/>
        </authorList>
    </citation>
    <scope>NUCLEOTIDE SEQUENCE [LARGE SCALE GENOMIC DNA]</scope>
    <source>
        <strain evidence="2 3">D6-4</strain>
    </source>
</reference>
<evidence type="ECO:0000313" key="3">
    <source>
        <dbReference type="Proteomes" id="UP001252875"/>
    </source>
</evidence>
<comment type="caution">
    <text evidence="2">The sequence shown here is derived from an EMBL/GenBank/DDBJ whole genome shotgun (WGS) entry which is preliminary data.</text>
</comment>
<gene>
    <name evidence="2" type="ORF">P7D85_22075</name>
</gene>
<dbReference type="Gene3D" id="2.40.160.200">
    <property type="entry name" value="LURP1-related"/>
    <property type="match status" value="1"/>
</dbReference>
<comment type="similarity">
    <text evidence="1">Belongs to the LOR family.</text>
</comment>
<dbReference type="RefSeq" id="WP_088934576.1">
    <property type="nucleotide sequence ID" value="NZ_BJED01000037.1"/>
</dbReference>